<reference evidence="2 3" key="1">
    <citation type="submission" date="2013-08" db="EMBL/GenBank/DDBJ databases">
        <authorList>
            <person name="Trees D."/>
        </authorList>
    </citation>
    <scope>NUCLEOTIDE SEQUENCE [LARGE SCALE GENOMIC DNA]</scope>
    <source>
        <strain evidence="2 3">3502</strain>
    </source>
</reference>
<dbReference type="InterPro" id="IPR006315">
    <property type="entry name" value="OM_autotransptr_brl_dom"/>
</dbReference>
<dbReference type="Gene3D" id="2.160.20.20">
    <property type="match status" value="1"/>
</dbReference>
<dbReference type="InterPro" id="IPR011050">
    <property type="entry name" value="Pectin_lyase_fold/virulence"/>
</dbReference>
<feature type="compositionally biased region" description="Basic and acidic residues" evidence="1">
    <location>
        <begin position="270"/>
        <end position="296"/>
    </location>
</feature>
<evidence type="ECO:0000256" key="1">
    <source>
        <dbReference type="SAM" id="MobiDB-lite"/>
    </source>
</evidence>
<evidence type="ECO:0008006" key="4">
    <source>
        <dbReference type="Google" id="ProtNLM"/>
    </source>
</evidence>
<feature type="region of interest" description="Disordered" evidence="1">
    <location>
        <begin position="270"/>
        <end position="302"/>
    </location>
</feature>
<dbReference type="EMBL" id="AVBE01000002">
    <property type="protein sequence ID" value="PHJ34743.1"/>
    <property type="molecule type" value="Genomic_DNA"/>
</dbReference>
<gene>
    <name evidence="2" type="ORF">N776_03935</name>
</gene>
<dbReference type="SUPFAM" id="SSF51126">
    <property type="entry name" value="Pectin lyase-like"/>
    <property type="match status" value="1"/>
</dbReference>
<proteinExistence type="predicted"/>
<dbReference type="Proteomes" id="UP000223296">
    <property type="component" value="Unassembled WGS sequence"/>
</dbReference>
<evidence type="ECO:0000313" key="3">
    <source>
        <dbReference type="Proteomes" id="UP000223296"/>
    </source>
</evidence>
<dbReference type="GO" id="GO:0019867">
    <property type="term" value="C:outer membrane"/>
    <property type="evidence" value="ECO:0007669"/>
    <property type="project" value="InterPro"/>
</dbReference>
<dbReference type="NCBIfam" id="TIGR01414">
    <property type="entry name" value="autotrans_barl"/>
    <property type="match status" value="1"/>
</dbReference>
<organism evidence="2 3">
    <name type="scientific">Neisseria gonorrhoeae 3502</name>
    <dbReference type="NCBI Taxonomy" id="1193404"/>
    <lineage>
        <taxon>Bacteria</taxon>
        <taxon>Pseudomonadati</taxon>
        <taxon>Pseudomonadota</taxon>
        <taxon>Betaproteobacteria</taxon>
        <taxon>Neisseriales</taxon>
        <taxon>Neisseriaceae</taxon>
        <taxon>Neisseria</taxon>
    </lineage>
</organism>
<comment type="caution">
    <text evidence="2">The sequence shown here is derived from an EMBL/GenBank/DDBJ whole genome shotgun (WGS) entry which is preliminary data.</text>
</comment>
<evidence type="ECO:0000313" key="2">
    <source>
        <dbReference type="EMBL" id="PHJ34743.1"/>
    </source>
</evidence>
<sequence>MRFPLPITNAVLKITNGAMEFKSEDIGTIKLTKATFHLKKDTSLTTPEGTTLLSGGTLTLSNTGISLSGTTSVFEKGTFTNGGIITLANQSYADKLTIEGNYVGKDGVLKVNTEWNSPGDDQGGNSQSDLLEITGDASGKTTVISVGKDGKENIIDGSIGELSDRYKRSAAVVKVLGQDKGAETGKLNIEDAKHTYTMRDTFSGTAKTTGAGELQLVSHKDEAGATEYFWTLTTPNQDKTIITPSAPAYALVPRQNLESGYAMLDTLHQRRGENQTLSRDRQGNYRQDAEATDIKATKAPWV</sequence>
<dbReference type="AlphaFoldDB" id="A0AA44U7F4"/>
<dbReference type="InterPro" id="IPR012332">
    <property type="entry name" value="Autotransporter_pectin_lyase_C"/>
</dbReference>
<dbReference type="SMR" id="A0AA44U7F4"/>
<name>A0AA44U7F4_NEIGO</name>
<accession>A0AA44U7F4</accession>
<protein>
    <recommendedName>
        <fullName evidence="4">Autochaperone domain-containing protein</fullName>
    </recommendedName>
</protein>